<name>A0A382YBK2_9ZZZZ</name>
<protein>
    <submittedName>
        <fullName evidence="1">Uncharacterized protein</fullName>
    </submittedName>
</protein>
<evidence type="ECO:0000313" key="1">
    <source>
        <dbReference type="EMBL" id="SVD80692.1"/>
    </source>
</evidence>
<reference evidence="1" key="1">
    <citation type="submission" date="2018-05" db="EMBL/GenBank/DDBJ databases">
        <authorList>
            <person name="Lanie J.A."/>
            <person name="Ng W.-L."/>
            <person name="Kazmierczak K.M."/>
            <person name="Andrzejewski T.M."/>
            <person name="Davidsen T.M."/>
            <person name="Wayne K.J."/>
            <person name="Tettelin H."/>
            <person name="Glass J.I."/>
            <person name="Rusch D."/>
            <person name="Podicherti R."/>
            <person name="Tsui H.-C.T."/>
            <person name="Winkler M.E."/>
        </authorList>
    </citation>
    <scope>NUCLEOTIDE SEQUENCE</scope>
</reference>
<dbReference type="Gene3D" id="3.30.429.10">
    <property type="entry name" value="Macrophage Migration Inhibitory Factor"/>
    <property type="match status" value="1"/>
</dbReference>
<accession>A0A382YBK2</accession>
<proteinExistence type="predicted"/>
<feature type="non-terminal residue" evidence="1">
    <location>
        <position position="29"/>
    </location>
</feature>
<sequence>MDQRQAIARRFTDIHCDSTGAPRNFVHVF</sequence>
<dbReference type="InterPro" id="IPR014347">
    <property type="entry name" value="Tautomerase/MIF_sf"/>
</dbReference>
<dbReference type="EMBL" id="UINC01174522">
    <property type="protein sequence ID" value="SVD80692.1"/>
    <property type="molecule type" value="Genomic_DNA"/>
</dbReference>
<gene>
    <name evidence="1" type="ORF">METZ01_LOCUS433546</name>
</gene>
<organism evidence="1">
    <name type="scientific">marine metagenome</name>
    <dbReference type="NCBI Taxonomy" id="408172"/>
    <lineage>
        <taxon>unclassified sequences</taxon>
        <taxon>metagenomes</taxon>
        <taxon>ecological metagenomes</taxon>
    </lineage>
</organism>
<dbReference type="AlphaFoldDB" id="A0A382YBK2"/>